<evidence type="ECO:0008006" key="3">
    <source>
        <dbReference type="Google" id="ProtNLM"/>
    </source>
</evidence>
<keyword evidence="2" id="KW-1185">Reference proteome</keyword>
<dbReference type="KEGG" id="lyd:D7I47_11575"/>
<dbReference type="AlphaFoldDB" id="A0A387BD72"/>
<proteinExistence type="predicted"/>
<dbReference type="SUPFAM" id="SSF49879">
    <property type="entry name" value="SMAD/FHA domain"/>
    <property type="match status" value="1"/>
</dbReference>
<name>A0A387BD72_9MICO</name>
<dbReference type="OrthoDB" id="5485098at2"/>
<accession>A0A387BD72</accession>
<dbReference type="Gene3D" id="2.60.200.20">
    <property type="match status" value="1"/>
</dbReference>
<gene>
    <name evidence="1" type="ORF">D7I47_11575</name>
</gene>
<reference evidence="2" key="1">
    <citation type="submission" date="2018-09" db="EMBL/GenBank/DDBJ databases">
        <title>Genome sequencing of strain 2DFWR-13.</title>
        <authorList>
            <person name="Heo J."/>
            <person name="Kim S.-J."/>
            <person name="Kwon S.-W."/>
        </authorList>
    </citation>
    <scope>NUCLEOTIDE SEQUENCE [LARGE SCALE GENOMIC DNA]</scope>
    <source>
        <strain evidence="2">2DFWR-13</strain>
    </source>
</reference>
<dbReference type="InterPro" id="IPR008984">
    <property type="entry name" value="SMAD_FHA_dom_sf"/>
</dbReference>
<protein>
    <recommendedName>
        <fullName evidence="3">FHA domain-containing protein</fullName>
    </recommendedName>
</protein>
<evidence type="ECO:0000313" key="1">
    <source>
        <dbReference type="EMBL" id="AYF98829.1"/>
    </source>
</evidence>
<evidence type="ECO:0000313" key="2">
    <source>
        <dbReference type="Proteomes" id="UP000278886"/>
    </source>
</evidence>
<organism evidence="1 2">
    <name type="scientific">Protaetiibacter intestinalis</name>
    <dbReference type="NCBI Taxonomy" id="2419774"/>
    <lineage>
        <taxon>Bacteria</taxon>
        <taxon>Bacillati</taxon>
        <taxon>Actinomycetota</taxon>
        <taxon>Actinomycetes</taxon>
        <taxon>Micrococcales</taxon>
        <taxon>Microbacteriaceae</taxon>
        <taxon>Protaetiibacter</taxon>
    </lineage>
</organism>
<dbReference type="RefSeq" id="WP_120763198.1">
    <property type="nucleotide sequence ID" value="NZ_CP032630.1"/>
</dbReference>
<dbReference type="EMBL" id="CP032630">
    <property type="protein sequence ID" value="AYF98829.1"/>
    <property type="molecule type" value="Genomic_DNA"/>
</dbReference>
<dbReference type="Proteomes" id="UP000278886">
    <property type="component" value="Chromosome"/>
</dbReference>
<sequence length="181" mass="19257">MHEDDDDTVPQAVVAGLARARDAVDEVDNALGDTVVRGRGSRKRRPAAPVVVDLPPVPQALRPHYRFRVGSGETWELDRPARIGRRPSAPRVPSELEPRLVAVESPNGGISSTHLELREQGSAVVATDLRTLNGSEIRVPGSPVQVLQRGASIVVTPGSSIDLGEGVIIEILTPGRPGVAR</sequence>